<evidence type="ECO:0000313" key="2">
    <source>
        <dbReference type="Proteomes" id="UP000308600"/>
    </source>
</evidence>
<dbReference type="Proteomes" id="UP000308600">
    <property type="component" value="Unassembled WGS sequence"/>
</dbReference>
<organism evidence="1 2">
    <name type="scientific">Pluteus cervinus</name>
    <dbReference type="NCBI Taxonomy" id="181527"/>
    <lineage>
        <taxon>Eukaryota</taxon>
        <taxon>Fungi</taxon>
        <taxon>Dikarya</taxon>
        <taxon>Basidiomycota</taxon>
        <taxon>Agaricomycotina</taxon>
        <taxon>Agaricomycetes</taxon>
        <taxon>Agaricomycetidae</taxon>
        <taxon>Agaricales</taxon>
        <taxon>Pluteineae</taxon>
        <taxon>Pluteaceae</taxon>
        <taxon>Pluteus</taxon>
    </lineage>
</organism>
<reference evidence="1 2" key="1">
    <citation type="journal article" date="2019" name="Nat. Ecol. Evol.">
        <title>Megaphylogeny resolves global patterns of mushroom evolution.</title>
        <authorList>
            <person name="Varga T."/>
            <person name="Krizsan K."/>
            <person name="Foldi C."/>
            <person name="Dima B."/>
            <person name="Sanchez-Garcia M."/>
            <person name="Sanchez-Ramirez S."/>
            <person name="Szollosi G.J."/>
            <person name="Szarkandi J.G."/>
            <person name="Papp V."/>
            <person name="Albert L."/>
            <person name="Andreopoulos W."/>
            <person name="Angelini C."/>
            <person name="Antonin V."/>
            <person name="Barry K.W."/>
            <person name="Bougher N.L."/>
            <person name="Buchanan P."/>
            <person name="Buyck B."/>
            <person name="Bense V."/>
            <person name="Catcheside P."/>
            <person name="Chovatia M."/>
            <person name="Cooper J."/>
            <person name="Damon W."/>
            <person name="Desjardin D."/>
            <person name="Finy P."/>
            <person name="Geml J."/>
            <person name="Haridas S."/>
            <person name="Hughes K."/>
            <person name="Justo A."/>
            <person name="Karasinski D."/>
            <person name="Kautmanova I."/>
            <person name="Kiss B."/>
            <person name="Kocsube S."/>
            <person name="Kotiranta H."/>
            <person name="LaButti K.M."/>
            <person name="Lechner B.E."/>
            <person name="Liimatainen K."/>
            <person name="Lipzen A."/>
            <person name="Lukacs Z."/>
            <person name="Mihaltcheva S."/>
            <person name="Morgado L.N."/>
            <person name="Niskanen T."/>
            <person name="Noordeloos M.E."/>
            <person name="Ohm R.A."/>
            <person name="Ortiz-Santana B."/>
            <person name="Ovrebo C."/>
            <person name="Racz N."/>
            <person name="Riley R."/>
            <person name="Savchenko A."/>
            <person name="Shiryaev A."/>
            <person name="Soop K."/>
            <person name="Spirin V."/>
            <person name="Szebenyi C."/>
            <person name="Tomsovsky M."/>
            <person name="Tulloss R.E."/>
            <person name="Uehling J."/>
            <person name="Grigoriev I.V."/>
            <person name="Vagvolgyi C."/>
            <person name="Papp T."/>
            <person name="Martin F.M."/>
            <person name="Miettinen O."/>
            <person name="Hibbett D.S."/>
            <person name="Nagy L.G."/>
        </authorList>
    </citation>
    <scope>NUCLEOTIDE SEQUENCE [LARGE SCALE GENOMIC DNA]</scope>
    <source>
        <strain evidence="1 2">NL-1719</strain>
    </source>
</reference>
<keyword evidence="2" id="KW-1185">Reference proteome</keyword>
<sequence length="167" mass="19287">MCLLYQLLVGVSFAILFVLLELDFGYTLLLPSYLRCHVHYHLYSLTHPLYPFEGSETLLLLVTWLPLLVTLVFSLVYLFSVCLFPLILRLRPLLRFHSVRVGEYPPSLYCSYYYIRIYLRHTTPIGKVATNYLLFTSPCGFGISISSSKQFLSFGIQRVEGINESDQ</sequence>
<name>A0ACD3AHQ8_9AGAR</name>
<accession>A0ACD3AHQ8</accession>
<gene>
    <name evidence="1" type="ORF">BDN72DRAFT_265918</name>
</gene>
<evidence type="ECO:0000313" key="1">
    <source>
        <dbReference type="EMBL" id="TFK64387.1"/>
    </source>
</evidence>
<proteinExistence type="predicted"/>
<dbReference type="EMBL" id="ML208476">
    <property type="protein sequence ID" value="TFK64387.1"/>
    <property type="molecule type" value="Genomic_DNA"/>
</dbReference>
<protein>
    <submittedName>
        <fullName evidence="1">Uncharacterized protein</fullName>
    </submittedName>
</protein>